<reference evidence="3" key="2">
    <citation type="submission" date="2020-09" db="EMBL/GenBank/DDBJ databases">
        <authorList>
            <person name="Sun Q."/>
            <person name="Ohkuma M."/>
        </authorList>
    </citation>
    <scope>NUCLEOTIDE SEQUENCE</scope>
    <source>
        <strain evidence="3">JCM 4654</strain>
    </source>
</reference>
<protein>
    <recommendedName>
        <fullName evidence="2">Transposase IS4 N-terminal domain-containing protein</fullName>
    </recommendedName>
</protein>
<reference evidence="3" key="1">
    <citation type="journal article" date="2014" name="Int. J. Syst. Evol. Microbiol.">
        <title>Complete genome sequence of Corynebacterium casei LMG S-19264T (=DSM 44701T), isolated from a smear-ripened cheese.</title>
        <authorList>
            <consortium name="US DOE Joint Genome Institute (JGI-PGF)"/>
            <person name="Walter F."/>
            <person name="Albersmeier A."/>
            <person name="Kalinowski J."/>
            <person name="Ruckert C."/>
        </authorList>
    </citation>
    <scope>NUCLEOTIDE SEQUENCE</scope>
    <source>
        <strain evidence="3">JCM 4654</strain>
    </source>
</reference>
<comment type="caution">
    <text evidence="3">The sequence shown here is derived from an EMBL/GenBank/DDBJ whole genome shotgun (WGS) entry which is preliminary data.</text>
</comment>
<name>A0A918Y9I9_9ACTN</name>
<keyword evidence="4" id="KW-1185">Reference proteome</keyword>
<evidence type="ECO:0000313" key="4">
    <source>
        <dbReference type="Proteomes" id="UP000608955"/>
    </source>
</evidence>
<feature type="compositionally biased region" description="Basic and acidic residues" evidence="1">
    <location>
        <begin position="205"/>
        <end position="214"/>
    </location>
</feature>
<evidence type="ECO:0000256" key="1">
    <source>
        <dbReference type="SAM" id="MobiDB-lite"/>
    </source>
</evidence>
<dbReference type="EMBL" id="BMVF01000024">
    <property type="protein sequence ID" value="GHD95929.1"/>
    <property type="molecule type" value="Genomic_DNA"/>
</dbReference>
<feature type="region of interest" description="Disordered" evidence="1">
    <location>
        <begin position="192"/>
        <end position="231"/>
    </location>
</feature>
<sequence length="231" mass="25463">MWLPGHLGALTRWIPPVLVDEVLDAAGRREKRVRLLPARVVVYFVLAMALFGDCGYRRVWSALTAGWPRTMVADPSAAALRQARRRLGVKPLALLFDRLRGPVGTTATPGVFWRGLRLVAWDGTCLEVPDSPANVACFSRHVARTTRPAGYPQVRLTALVECGTRALIDAVFGPQQYTELPQARALLASLRPGIGRHPPAPDPASPREDPAVRGERRRRVRQACAPPRYEA</sequence>
<dbReference type="Proteomes" id="UP000608955">
    <property type="component" value="Unassembled WGS sequence"/>
</dbReference>
<evidence type="ECO:0000313" key="3">
    <source>
        <dbReference type="EMBL" id="GHD95929.1"/>
    </source>
</evidence>
<feature type="domain" description="Transposase IS4 N-terminal" evidence="2">
    <location>
        <begin position="5"/>
        <end position="97"/>
    </location>
</feature>
<accession>A0A918Y9I9</accession>
<dbReference type="AlphaFoldDB" id="A0A918Y9I9"/>
<organism evidence="3 4">
    <name type="scientific">Streptomyces naganishii JCM 4654</name>
    <dbReference type="NCBI Taxonomy" id="1306179"/>
    <lineage>
        <taxon>Bacteria</taxon>
        <taxon>Bacillati</taxon>
        <taxon>Actinomycetota</taxon>
        <taxon>Actinomycetes</taxon>
        <taxon>Kitasatosporales</taxon>
        <taxon>Streptomycetaceae</taxon>
        <taxon>Streptomyces</taxon>
    </lineage>
</organism>
<proteinExistence type="predicted"/>
<dbReference type="InterPro" id="IPR024473">
    <property type="entry name" value="Transposases_IS4_N"/>
</dbReference>
<dbReference type="Pfam" id="PF13006">
    <property type="entry name" value="Nterm_IS4"/>
    <property type="match status" value="1"/>
</dbReference>
<feature type="compositionally biased region" description="Low complexity" evidence="1">
    <location>
        <begin position="222"/>
        <end position="231"/>
    </location>
</feature>
<evidence type="ECO:0000259" key="2">
    <source>
        <dbReference type="Pfam" id="PF13006"/>
    </source>
</evidence>
<gene>
    <name evidence="3" type="ORF">GCM10010508_62620</name>
</gene>